<dbReference type="FunFam" id="2.60.120.330:FF:000005">
    <property type="entry name" value="1-aminocyclopropane-1-carboxylate oxidase homolog 1"/>
    <property type="match status" value="1"/>
</dbReference>
<dbReference type="SUPFAM" id="SSF51197">
    <property type="entry name" value="Clavaminate synthase-like"/>
    <property type="match status" value="1"/>
</dbReference>
<comment type="cofactor">
    <cofactor evidence="1">
        <name>Fe cation</name>
        <dbReference type="ChEBI" id="CHEBI:24875"/>
    </cofactor>
</comment>
<comment type="similarity">
    <text evidence="2 6">Belongs to the iron/ascorbate-dependent oxidoreductase family.</text>
</comment>
<keyword evidence="5 6" id="KW-0408">Iron</keyword>
<gene>
    <name evidence="9" type="ORF">M0R45_010661</name>
</gene>
<accession>A0AAW1YA29</accession>
<dbReference type="AlphaFoldDB" id="A0AAW1YA29"/>
<keyword evidence="3 6" id="KW-0479">Metal-binding</keyword>
<dbReference type="GO" id="GO:0051213">
    <property type="term" value="F:dioxygenase activity"/>
    <property type="evidence" value="ECO:0007669"/>
    <property type="project" value="UniProtKB-ARBA"/>
</dbReference>
<evidence type="ECO:0000259" key="8">
    <source>
        <dbReference type="PROSITE" id="PS51471"/>
    </source>
</evidence>
<organism evidence="9 10">
    <name type="scientific">Rubus argutus</name>
    <name type="common">Southern blackberry</name>
    <dbReference type="NCBI Taxonomy" id="59490"/>
    <lineage>
        <taxon>Eukaryota</taxon>
        <taxon>Viridiplantae</taxon>
        <taxon>Streptophyta</taxon>
        <taxon>Embryophyta</taxon>
        <taxon>Tracheophyta</taxon>
        <taxon>Spermatophyta</taxon>
        <taxon>Magnoliopsida</taxon>
        <taxon>eudicotyledons</taxon>
        <taxon>Gunneridae</taxon>
        <taxon>Pentapetalae</taxon>
        <taxon>rosids</taxon>
        <taxon>fabids</taxon>
        <taxon>Rosales</taxon>
        <taxon>Rosaceae</taxon>
        <taxon>Rosoideae</taxon>
        <taxon>Rosoideae incertae sedis</taxon>
        <taxon>Rubus</taxon>
    </lineage>
</organism>
<name>A0AAW1YA29_RUBAR</name>
<evidence type="ECO:0000256" key="2">
    <source>
        <dbReference type="ARBA" id="ARBA00008056"/>
    </source>
</evidence>
<keyword evidence="10" id="KW-1185">Reference proteome</keyword>
<dbReference type="EMBL" id="JBEDUW010000002">
    <property type="protein sequence ID" value="KAK9945131.1"/>
    <property type="molecule type" value="Genomic_DNA"/>
</dbReference>
<evidence type="ECO:0000256" key="1">
    <source>
        <dbReference type="ARBA" id="ARBA00001962"/>
    </source>
</evidence>
<evidence type="ECO:0000313" key="9">
    <source>
        <dbReference type="EMBL" id="KAK9945131.1"/>
    </source>
</evidence>
<keyword evidence="4 6" id="KW-0560">Oxidoreductase</keyword>
<dbReference type="InterPro" id="IPR005123">
    <property type="entry name" value="Oxoglu/Fe-dep_dioxygenase_dom"/>
</dbReference>
<evidence type="ECO:0000256" key="5">
    <source>
        <dbReference type="ARBA" id="ARBA00023004"/>
    </source>
</evidence>
<evidence type="ECO:0000313" key="10">
    <source>
        <dbReference type="Proteomes" id="UP001457282"/>
    </source>
</evidence>
<dbReference type="Pfam" id="PF03171">
    <property type="entry name" value="2OG-FeII_Oxy"/>
    <property type="match status" value="1"/>
</dbReference>
<dbReference type="PANTHER" id="PTHR10209:SF714">
    <property type="entry name" value="1-AMINOCYCLOPROPANE-1-CARBOXYLATE OXIDASE HOMOLOG 11-RELATED"/>
    <property type="match status" value="1"/>
</dbReference>
<dbReference type="GO" id="GO:0046872">
    <property type="term" value="F:metal ion binding"/>
    <property type="evidence" value="ECO:0007669"/>
    <property type="project" value="UniProtKB-KW"/>
</dbReference>
<evidence type="ECO:0000256" key="7">
    <source>
        <dbReference type="SAM" id="Coils"/>
    </source>
</evidence>
<dbReference type="Gene3D" id="2.60.120.330">
    <property type="entry name" value="B-lactam Antibiotic, Isopenicillin N Synthase, Chain"/>
    <property type="match status" value="1"/>
</dbReference>
<feature type="domain" description="Fe2OG dioxygenase" evidence="8">
    <location>
        <begin position="212"/>
        <end position="312"/>
    </location>
</feature>
<evidence type="ECO:0000256" key="3">
    <source>
        <dbReference type="ARBA" id="ARBA00022723"/>
    </source>
</evidence>
<reference evidence="9 10" key="1">
    <citation type="journal article" date="2023" name="G3 (Bethesda)">
        <title>A chromosome-length genome assembly and annotation of blackberry (Rubus argutus, cv. 'Hillquist').</title>
        <authorList>
            <person name="Bruna T."/>
            <person name="Aryal R."/>
            <person name="Dudchenko O."/>
            <person name="Sargent D.J."/>
            <person name="Mead D."/>
            <person name="Buti M."/>
            <person name="Cavallini A."/>
            <person name="Hytonen T."/>
            <person name="Andres J."/>
            <person name="Pham M."/>
            <person name="Weisz D."/>
            <person name="Mascagni F."/>
            <person name="Usai G."/>
            <person name="Natali L."/>
            <person name="Bassil N."/>
            <person name="Fernandez G.E."/>
            <person name="Lomsadze A."/>
            <person name="Armour M."/>
            <person name="Olukolu B."/>
            <person name="Poorten T."/>
            <person name="Britton C."/>
            <person name="Davik J."/>
            <person name="Ashrafi H."/>
            <person name="Aiden E.L."/>
            <person name="Borodovsky M."/>
            <person name="Worthington M."/>
        </authorList>
    </citation>
    <scope>NUCLEOTIDE SEQUENCE [LARGE SCALE GENOMIC DNA]</scope>
    <source>
        <strain evidence="9">PI 553951</strain>
    </source>
</reference>
<proteinExistence type="inferred from homology"/>
<keyword evidence="7" id="KW-0175">Coiled coil</keyword>
<dbReference type="PROSITE" id="PS51471">
    <property type="entry name" value="FE2OG_OXY"/>
    <property type="match status" value="1"/>
</dbReference>
<protein>
    <recommendedName>
        <fullName evidence="8">Fe2OG dioxygenase domain-containing protein</fullName>
    </recommendedName>
</protein>
<dbReference type="PANTHER" id="PTHR10209">
    <property type="entry name" value="OXIDOREDUCTASE, 2OG-FE II OXYGENASE FAMILY PROTEIN"/>
    <property type="match status" value="1"/>
</dbReference>
<dbReference type="InterPro" id="IPR026992">
    <property type="entry name" value="DIOX_N"/>
</dbReference>
<sequence>MAEADYIEEKEKELYAFDDLKIGVKGFSDSGVTKIPKIFIHPPETLKNSTPENGVKHQIPVIDLKGLGSDCSREEVVNAIKDACETWGFFQIVNHGVPIAVMEEMLEGIRRFHEQPVEDKMDLYSRDPKNQVNFYCSGDLKVRAKSAADWRDTLACRAVDDKWDFEALPQVCRREISEYIKNLTELQNLLSELLSEALGLRKDHLACMGCLKSFSLSCHYYPICPEPELTLGTIKHSDPSFLTLVLQDKIGGLQVLHKDQWVDVPPVDGAFVANLGDLMQLVTNNKFKSVEHRVLATPLVKPRISVASFFAPTDSDKRVKPYGPIKELLSENNPPIYRDILYGEYTGYYRVNGQNGSSALPNFRLH</sequence>
<evidence type="ECO:0000256" key="6">
    <source>
        <dbReference type="RuleBase" id="RU003682"/>
    </source>
</evidence>
<evidence type="ECO:0000256" key="4">
    <source>
        <dbReference type="ARBA" id="ARBA00023002"/>
    </source>
</evidence>
<dbReference type="InterPro" id="IPR027443">
    <property type="entry name" value="IPNS-like_sf"/>
</dbReference>
<dbReference type="Proteomes" id="UP001457282">
    <property type="component" value="Unassembled WGS sequence"/>
</dbReference>
<comment type="caution">
    <text evidence="9">The sequence shown here is derived from an EMBL/GenBank/DDBJ whole genome shotgun (WGS) entry which is preliminary data.</text>
</comment>
<dbReference type="Pfam" id="PF14226">
    <property type="entry name" value="DIOX_N"/>
    <property type="match status" value="1"/>
</dbReference>
<dbReference type="InterPro" id="IPR044861">
    <property type="entry name" value="IPNS-like_FE2OG_OXY"/>
</dbReference>
<feature type="coiled-coil region" evidence="7">
    <location>
        <begin position="176"/>
        <end position="203"/>
    </location>
</feature>